<dbReference type="InterPro" id="IPR024050">
    <property type="entry name" value="AICAR_Tfase_insert_dom_sf"/>
</dbReference>
<comment type="catalytic activity">
    <reaction evidence="1">
        <text>10-formyldihydrofolate + 5-amino-1-(5-phospho-beta-D-ribosyl)imidazole-4-carboxamide = 5-formamido-1-(5-phospho-D-ribosyl)imidazole-4-carboxamide + 7,8-dihydrofolate</text>
        <dbReference type="Rhea" id="RHEA:59144"/>
        <dbReference type="ChEBI" id="CHEBI:57451"/>
        <dbReference type="ChEBI" id="CHEBI:57452"/>
        <dbReference type="ChEBI" id="CHEBI:58467"/>
        <dbReference type="ChEBI" id="CHEBI:58475"/>
    </reaction>
    <physiologicalReaction direction="left-to-right" evidence="1">
        <dbReference type="Rhea" id="RHEA:59145"/>
    </physiologicalReaction>
</comment>
<dbReference type="EC" id="3.5.4.10" evidence="7"/>
<dbReference type="SMART" id="SM00851">
    <property type="entry name" value="MGS"/>
    <property type="match status" value="1"/>
</dbReference>
<keyword evidence="12" id="KW-0378">Hydrolase</keyword>
<sequence>SLKLNNLTLKSTHKRQQMDSASSKPAASGNVDIGNSGDKRGQGRRLALLSVTDKSGLVDFARQLVQRHGYDLVSSGGTASVLSQAGIPVQEVSDLTGFPEMLGGRVKTLHPAIHAGILSRSDNPSDAADMSARGLRQIDMVVCNLYAFQSVVASDTVDPSQAIESVDIGGVALLRAAAKNHCRVVVVCQPGDYDAILTELAAPDGGHEVTAATRKRLAVQAFCHTSDYDAAIAGYFGRAYFGQYQDINFIPLRYGMNPHQVPASISHPLGLSLPIVTKCGSPGYVNLLDALNAWQLVRELREALGAPAAASFKHVSPAGAAIGTLPIDPETAAACMVADLAAELTPLAVAYARARSADRMSSFGDFIALSDPCDLATARVISREVSDGIIAPGYEPDAFELLQKKKGGKYCILAMDPDFQPPLEESRTLFGLRLRQRRNDARIDPAEMFAKFSADARRDLTVATIAVKYTQSNSVCLAKDGQVVGIGAGQQSRVHCTRLAASKADNWWLRRHPRAAELRFKRGVKRPEIANYIDRFVADELLSGDAELLEDAATRPLGPEERRVWLEKLTGVCLSSDAFFPFRDSIDRAAKSGVKFVSAPGGSANDAEVLEACGQHGIEIAFSNTRLFHH</sequence>
<dbReference type="FunFam" id="3.40.140.20:FF:000003">
    <property type="entry name" value="Bifunctional purine biosynthesis protein"/>
    <property type="match status" value="1"/>
</dbReference>
<evidence type="ECO:0000256" key="3">
    <source>
        <dbReference type="ARBA" id="ARBA00004844"/>
    </source>
</evidence>
<dbReference type="PROSITE" id="PS51855">
    <property type="entry name" value="MGS"/>
    <property type="match status" value="1"/>
</dbReference>
<comment type="catalytic activity">
    <reaction evidence="17">
        <text>IMP + H2O = 5-formamido-1-(5-phospho-D-ribosyl)imidazole-4-carboxamide</text>
        <dbReference type="Rhea" id="RHEA:18445"/>
        <dbReference type="ChEBI" id="CHEBI:15377"/>
        <dbReference type="ChEBI" id="CHEBI:58053"/>
        <dbReference type="ChEBI" id="CHEBI:58467"/>
        <dbReference type="EC" id="3.5.4.10"/>
    </reaction>
    <physiologicalReaction direction="right-to-left" evidence="17">
        <dbReference type="Rhea" id="RHEA:18447"/>
    </physiologicalReaction>
</comment>
<evidence type="ECO:0000256" key="14">
    <source>
        <dbReference type="ARBA" id="ARBA00032307"/>
    </source>
</evidence>
<dbReference type="Proteomes" id="UP000215902">
    <property type="component" value="Unassembled WGS sequence"/>
</dbReference>
<gene>
    <name evidence="21" type="ORF">BOX15_Mlig000420g2</name>
    <name evidence="20" type="ORF">BOX15_Mlig031660g1</name>
</gene>
<feature type="non-terminal residue" evidence="20">
    <location>
        <position position="1"/>
    </location>
</feature>
<evidence type="ECO:0000256" key="15">
    <source>
        <dbReference type="ARBA" id="ARBA00046691"/>
    </source>
</evidence>
<evidence type="ECO:0000256" key="4">
    <source>
        <dbReference type="ARBA" id="ARBA00004954"/>
    </source>
</evidence>
<feature type="domain" description="MGS-like" evidence="19">
    <location>
        <begin position="35"/>
        <end position="188"/>
    </location>
</feature>
<dbReference type="EC" id="2.1.2.3" evidence="6"/>
<keyword evidence="22" id="KW-1185">Reference proteome</keyword>
<evidence type="ECO:0000256" key="1">
    <source>
        <dbReference type="ARBA" id="ARBA00000945"/>
    </source>
</evidence>
<keyword evidence="10" id="KW-0808">Transferase</keyword>
<evidence type="ECO:0000256" key="16">
    <source>
        <dbReference type="ARBA" id="ARBA00047515"/>
    </source>
</evidence>
<dbReference type="GO" id="GO:0005829">
    <property type="term" value="C:cytosol"/>
    <property type="evidence" value="ECO:0007669"/>
    <property type="project" value="UniProtKB-SubCell"/>
</dbReference>
<dbReference type="InterPro" id="IPR002695">
    <property type="entry name" value="PurH-like"/>
</dbReference>
<accession>A0A267DVT9</accession>
<name>A0A267DVT9_9PLAT</name>
<evidence type="ECO:0000256" key="18">
    <source>
        <dbReference type="SAM" id="MobiDB-lite"/>
    </source>
</evidence>
<dbReference type="SUPFAM" id="SSF52335">
    <property type="entry name" value="Methylglyoxal synthase-like"/>
    <property type="match status" value="1"/>
</dbReference>
<comment type="pathway">
    <text evidence="3">Purine metabolism; IMP biosynthesis via de novo pathway; IMP from 5-formamido-1-(5-phospho-D-ribosyl)imidazole-4-carboxamide: step 1/1.</text>
</comment>
<comment type="subunit">
    <text evidence="15">Homodimer. Associates with internalized INSR complexes on Golgi/endosomal membranes. Interacts with INSR; ATIC together with PRKAA2/AMPK2 and HACD3/PTPLAD1 is proposed to be part of a signaling network regulating INSR autophosphorylation and endocytosis.</text>
</comment>
<dbReference type="SUPFAM" id="SSF53927">
    <property type="entry name" value="Cytidine deaminase-like"/>
    <property type="match status" value="1"/>
</dbReference>
<dbReference type="AlphaFoldDB" id="A0A267DVT9"/>
<comment type="catalytic activity">
    <reaction evidence="16">
        <text>(6R)-10-formyltetrahydrofolate + 5-amino-1-(5-phospho-beta-D-ribosyl)imidazole-4-carboxamide = 5-formamido-1-(5-phospho-D-ribosyl)imidazole-4-carboxamide + (6S)-5,6,7,8-tetrahydrofolate</text>
        <dbReference type="Rhea" id="RHEA:22192"/>
        <dbReference type="ChEBI" id="CHEBI:57453"/>
        <dbReference type="ChEBI" id="CHEBI:58467"/>
        <dbReference type="ChEBI" id="CHEBI:58475"/>
        <dbReference type="ChEBI" id="CHEBI:195366"/>
        <dbReference type="EC" id="2.1.2.3"/>
    </reaction>
    <physiologicalReaction direction="left-to-right" evidence="16">
        <dbReference type="Rhea" id="RHEA:22193"/>
    </physiologicalReaction>
</comment>
<proteinExistence type="inferred from homology"/>
<evidence type="ECO:0000256" key="2">
    <source>
        <dbReference type="ARBA" id="ARBA00004514"/>
    </source>
</evidence>
<protein>
    <recommendedName>
        <fullName evidence="8">Bifunctional purine biosynthesis protein ATIC</fullName>
        <ecNumber evidence="6">2.1.2.3</ecNumber>
        <ecNumber evidence="7">3.5.4.10</ecNumber>
    </recommendedName>
    <alternativeName>
        <fullName evidence="14">AICAR transformylase/inosine monophosphate cyclohydrolase</fullName>
    </alternativeName>
</protein>
<organism evidence="20 22">
    <name type="scientific">Macrostomum lignano</name>
    <dbReference type="NCBI Taxonomy" id="282301"/>
    <lineage>
        <taxon>Eukaryota</taxon>
        <taxon>Metazoa</taxon>
        <taxon>Spiralia</taxon>
        <taxon>Lophotrochozoa</taxon>
        <taxon>Platyhelminthes</taxon>
        <taxon>Rhabditophora</taxon>
        <taxon>Macrostomorpha</taxon>
        <taxon>Macrostomida</taxon>
        <taxon>Macrostomidae</taxon>
        <taxon>Macrostomum</taxon>
    </lineage>
</organism>
<evidence type="ECO:0000256" key="7">
    <source>
        <dbReference type="ARBA" id="ARBA00012712"/>
    </source>
</evidence>
<dbReference type="HAMAP" id="MF_00139">
    <property type="entry name" value="PurH"/>
    <property type="match status" value="1"/>
</dbReference>
<dbReference type="GO" id="GO:0006189">
    <property type="term" value="P:'de novo' IMP biosynthetic process"/>
    <property type="evidence" value="ECO:0007669"/>
    <property type="project" value="UniProtKB-UniPathway"/>
</dbReference>
<evidence type="ECO:0000313" key="22">
    <source>
        <dbReference type="Proteomes" id="UP000215902"/>
    </source>
</evidence>
<evidence type="ECO:0000313" key="20">
    <source>
        <dbReference type="EMBL" id="PAA53430.1"/>
    </source>
</evidence>
<dbReference type="Gene3D" id="3.40.50.1380">
    <property type="entry name" value="Methylglyoxal synthase-like domain"/>
    <property type="match status" value="1"/>
</dbReference>
<dbReference type="OrthoDB" id="6017153at2759"/>
<evidence type="ECO:0000256" key="12">
    <source>
        <dbReference type="ARBA" id="ARBA00022801"/>
    </source>
</evidence>
<evidence type="ECO:0000256" key="11">
    <source>
        <dbReference type="ARBA" id="ARBA00022755"/>
    </source>
</evidence>
<comment type="caution">
    <text evidence="20">The sequence shown here is derived from an EMBL/GenBank/DDBJ whole genome shotgun (WGS) entry which is preliminary data.</text>
</comment>
<dbReference type="InterPro" id="IPR011607">
    <property type="entry name" value="MGS-like_dom"/>
</dbReference>
<feature type="compositionally biased region" description="Polar residues" evidence="18">
    <location>
        <begin position="1"/>
        <end position="10"/>
    </location>
</feature>
<reference evidence="20 22" key="1">
    <citation type="submission" date="2017-06" db="EMBL/GenBank/DDBJ databases">
        <title>A platform for efficient transgenesis in Macrostomum lignano, a flatworm model organism for stem cell research.</title>
        <authorList>
            <person name="Berezikov E."/>
        </authorList>
    </citation>
    <scope>NUCLEOTIDE SEQUENCE [LARGE SCALE GENOMIC DNA]</scope>
    <source>
        <strain evidence="20">DV1</strain>
        <tissue evidence="20">Whole organism</tissue>
    </source>
</reference>
<dbReference type="GO" id="GO:0004643">
    <property type="term" value="F:phosphoribosylaminoimidazolecarboxamide formyltransferase activity"/>
    <property type="evidence" value="ECO:0007669"/>
    <property type="project" value="UniProtKB-EC"/>
</dbReference>
<dbReference type="UniPathway" id="UPA00074">
    <property type="reaction ID" value="UER00133"/>
</dbReference>
<dbReference type="PANTHER" id="PTHR11692">
    <property type="entry name" value="BIFUNCTIONAL PURINE BIOSYNTHESIS PROTEIN PURH"/>
    <property type="match status" value="1"/>
</dbReference>
<dbReference type="Gene3D" id="3.40.140.20">
    <property type="match status" value="2"/>
</dbReference>
<evidence type="ECO:0000256" key="10">
    <source>
        <dbReference type="ARBA" id="ARBA00022679"/>
    </source>
</evidence>
<feature type="region of interest" description="Disordered" evidence="18">
    <location>
        <begin position="1"/>
        <end position="41"/>
    </location>
</feature>
<dbReference type="CDD" id="cd01421">
    <property type="entry name" value="IMPCH"/>
    <property type="match status" value="1"/>
</dbReference>
<dbReference type="NCBIfam" id="NF005492">
    <property type="entry name" value="PRK07106.1"/>
    <property type="match status" value="1"/>
</dbReference>
<dbReference type="Gene3D" id="1.10.287.440">
    <property type="match status" value="1"/>
</dbReference>
<comment type="pathway">
    <text evidence="4">Purine metabolism; IMP biosynthesis via de novo pathway; 5-formamido-1-(5-phospho-D-ribosyl)imidazole-4-carboxamide from 5-amino-1-(5-phospho-D-ribosyl)imidazole-4-carboxamide (10-formyl THF route): step 1/1.</text>
</comment>
<dbReference type="STRING" id="282301.A0A267DVT9"/>
<dbReference type="EMBL" id="NIVC01003088">
    <property type="protein sequence ID" value="PAA53430.1"/>
    <property type="molecule type" value="Genomic_DNA"/>
</dbReference>
<keyword evidence="11" id="KW-0658">Purine biosynthesis</keyword>
<evidence type="ECO:0000313" key="21">
    <source>
        <dbReference type="EMBL" id="PAA87730.1"/>
    </source>
</evidence>
<dbReference type="Pfam" id="PF02142">
    <property type="entry name" value="MGS"/>
    <property type="match status" value="1"/>
</dbReference>
<evidence type="ECO:0000259" key="19">
    <source>
        <dbReference type="PROSITE" id="PS51855"/>
    </source>
</evidence>
<dbReference type="EMBL" id="NIVC01000218">
    <property type="protein sequence ID" value="PAA87730.1"/>
    <property type="molecule type" value="Genomic_DNA"/>
</dbReference>
<evidence type="ECO:0000256" key="9">
    <source>
        <dbReference type="ARBA" id="ARBA00022490"/>
    </source>
</evidence>
<comment type="subcellular location">
    <subcellularLocation>
        <location evidence="2">Cytoplasm</location>
        <location evidence="2">Cytosol</location>
    </subcellularLocation>
</comment>
<comment type="similarity">
    <text evidence="5">Belongs to the PurH family.</text>
</comment>
<dbReference type="SMART" id="SM00798">
    <property type="entry name" value="AICARFT_IMPCHas"/>
    <property type="match status" value="1"/>
</dbReference>
<evidence type="ECO:0000256" key="8">
    <source>
        <dbReference type="ARBA" id="ARBA00017905"/>
    </source>
</evidence>
<dbReference type="InterPro" id="IPR016193">
    <property type="entry name" value="Cytidine_deaminase-like"/>
</dbReference>
<dbReference type="InterPro" id="IPR036914">
    <property type="entry name" value="MGS-like_dom_sf"/>
</dbReference>
<dbReference type="InterPro" id="IPR024051">
    <property type="entry name" value="AICAR_Tfase_dup_dom_sf"/>
</dbReference>
<evidence type="ECO:0000256" key="5">
    <source>
        <dbReference type="ARBA" id="ARBA00007667"/>
    </source>
</evidence>
<evidence type="ECO:0000256" key="17">
    <source>
        <dbReference type="ARBA" id="ARBA00048341"/>
    </source>
</evidence>
<dbReference type="FunFam" id="3.40.50.1380:FF:000001">
    <property type="entry name" value="Bifunctional purine biosynthesis protein PurH"/>
    <property type="match status" value="1"/>
</dbReference>
<keyword evidence="13" id="KW-0511">Multifunctional enzyme</keyword>
<dbReference type="PANTHER" id="PTHR11692:SF0">
    <property type="entry name" value="BIFUNCTIONAL PURINE BIOSYNTHESIS PROTEIN ATIC"/>
    <property type="match status" value="1"/>
</dbReference>
<evidence type="ECO:0000256" key="6">
    <source>
        <dbReference type="ARBA" id="ARBA00012253"/>
    </source>
</evidence>
<dbReference type="GO" id="GO:0003937">
    <property type="term" value="F:IMP cyclohydrolase activity"/>
    <property type="evidence" value="ECO:0007669"/>
    <property type="project" value="UniProtKB-EC"/>
</dbReference>
<evidence type="ECO:0000256" key="13">
    <source>
        <dbReference type="ARBA" id="ARBA00023268"/>
    </source>
</evidence>
<dbReference type="Pfam" id="PF01808">
    <property type="entry name" value="AICARFT_IMPCHas"/>
    <property type="match status" value="1"/>
</dbReference>
<dbReference type="NCBIfam" id="TIGR00355">
    <property type="entry name" value="purH"/>
    <property type="match status" value="1"/>
</dbReference>
<keyword evidence="9" id="KW-0963">Cytoplasm</keyword>